<protein>
    <submittedName>
        <fullName evidence="2">DUF2065 domain-containing protein</fullName>
    </submittedName>
</protein>
<accession>A0A368DNE2</accession>
<keyword evidence="1" id="KW-0472">Membrane</keyword>
<evidence type="ECO:0000313" key="3">
    <source>
        <dbReference type="Proteomes" id="UP000253570"/>
    </source>
</evidence>
<dbReference type="InterPro" id="IPR019201">
    <property type="entry name" value="DUF2065"/>
</dbReference>
<reference evidence="2 3" key="1">
    <citation type="journal article" date="2018" name="Microbiome">
        <title>Fine metagenomic profile of the Mediterranean stratified and mixed water columns revealed by assembly and recruitment.</title>
        <authorList>
            <person name="Haro-Moreno J.M."/>
            <person name="Lopez-Perez M."/>
            <person name="De La Torre J.R."/>
            <person name="Picazo A."/>
            <person name="Camacho A."/>
            <person name="Rodriguez-Valera F."/>
        </authorList>
    </citation>
    <scope>NUCLEOTIDE SEQUENCE [LARGE SCALE GENOMIC DNA]</scope>
    <source>
        <strain evidence="2">MED-G57</strain>
    </source>
</reference>
<feature type="transmembrane region" description="Helical" evidence="1">
    <location>
        <begin position="36"/>
        <end position="58"/>
    </location>
</feature>
<dbReference type="Pfam" id="PF09838">
    <property type="entry name" value="DUF2065"/>
    <property type="match status" value="1"/>
</dbReference>
<evidence type="ECO:0000256" key="1">
    <source>
        <dbReference type="SAM" id="Phobius"/>
    </source>
</evidence>
<dbReference type="AlphaFoldDB" id="A0A368DNE2"/>
<dbReference type="Proteomes" id="UP000253570">
    <property type="component" value="Unassembled WGS sequence"/>
</dbReference>
<evidence type="ECO:0000313" key="2">
    <source>
        <dbReference type="EMBL" id="RCL73352.1"/>
    </source>
</evidence>
<dbReference type="EMBL" id="QOQD01000007">
    <property type="protein sequence ID" value="RCL73352.1"/>
    <property type="molecule type" value="Genomic_DNA"/>
</dbReference>
<keyword evidence="1" id="KW-0812">Transmembrane</keyword>
<comment type="caution">
    <text evidence="2">The sequence shown here is derived from an EMBL/GenBank/DDBJ whole genome shotgun (WGS) entry which is preliminary data.</text>
</comment>
<sequence>MEIILSAIALFLLFEGSLYAIFPSKTKGMIKMILELPIDTLRIFGLVMVVIGAAILFVI</sequence>
<organism evidence="2 3">
    <name type="scientific">PS1 clade bacterium</name>
    <dbReference type="NCBI Taxonomy" id="2175152"/>
    <lineage>
        <taxon>Bacteria</taxon>
        <taxon>Pseudomonadati</taxon>
        <taxon>Pseudomonadota</taxon>
        <taxon>Alphaproteobacteria</taxon>
        <taxon>PS1 clade</taxon>
    </lineage>
</organism>
<keyword evidence="1" id="KW-1133">Transmembrane helix</keyword>
<proteinExistence type="predicted"/>
<gene>
    <name evidence="2" type="ORF">DBW71_03630</name>
</gene>
<name>A0A368DNE2_9PROT</name>